<dbReference type="PANTHER" id="PTHR13360:SF1">
    <property type="entry name" value="ACTIVATING SIGNAL COINTEGRATOR 1 COMPLEX SUBUNIT 1"/>
    <property type="match status" value="1"/>
</dbReference>
<dbReference type="InterPro" id="IPR009210">
    <property type="entry name" value="ASCC1"/>
</dbReference>
<keyword evidence="1" id="KW-0694">RNA-binding</keyword>
<dbReference type="Gene3D" id="3.90.1140.10">
    <property type="entry name" value="Cyclic phosphodiesterase"/>
    <property type="match status" value="1"/>
</dbReference>
<name>A0AAN7ZJM9_9COLE</name>
<sequence>MDAVFHSNEPLDITRPRVINVEGYCIRDFQNFRQDHKDSNNKTENLAPYDEYDELVNCTEIEDNFNLNVNDSGKFIIKFHVPSCFMGIIIGPRGSVRHKIEQESRTVIEMRKGISDISVIGRSERDVITAKNRIDLLLWQARDKYRLTHFISIPLVTDLIKYNFDSFKSTILNDSIKINGLHPSMFQNPNKIHLTISPLVLVDSIEEEHAIKILKECNEKVIRPMFHNVESLKICLHGVEIMNDDPTSVDVLYGKIRIEPPKYNDLLQKMADEIYTYFTDKGLVRKQFDSVKLHATLINSIFRKTDKQNKNTEEKVGRKTFDASYILKRFKNYNFGEADLNFIHLSIRFTKSESSYYDALCTVSIK</sequence>
<organism evidence="3 4">
    <name type="scientific">Pyrocoelia pectoralis</name>
    <dbReference type="NCBI Taxonomy" id="417401"/>
    <lineage>
        <taxon>Eukaryota</taxon>
        <taxon>Metazoa</taxon>
        <taxon>Ecdysozoa</taxon>
        <taxon>Arthropoda</taxon>
        <taxon>Hexapoda</taxon>
        <taxon>Insecta</taxon>
        <taxon>Pterygota</taxon>
        <taxon>Neoptera</taxon>
        <taxon>Endopterygota</taxon>
        <taxon>Coleoptera</taxon>
        <taxon>Polyphaga</taxon>
        <taxon>Elateriformia</taxon>
        <taxon>Elateroidea</taxon>
        <taxon>Lampyridae</taxon>
        <taxon>Lampyrinae</taxon>
        <taxon>Pyrocoelia</taxon>
    </lineage>
</organism>
<accession>A0AAN7ZJM9</accession>
<dbReference type="GO" id="GO:0003723">
    <property type="term" value="F:RNA binding"/>
    <property type="evidence" value="ECO:0007669"/>
    <property type="project" value="UniProtKB-UniRule"/>
</dbReference>
<dbReference type="PANTHER" id="PTHR13360">
    <property type="entry name" value="ACTIVATING SIGNAL COINTEGRATOR 1 COMPLEX SUBUNIT 1"/>
    <property type="match status" value="1"/>
</dbReference>
<dbReference type="InterPro" id="IPR004087">
    <property type="entry name" value="KH_dom"/>
</dbReference>
<dbReference type="GO" id="GO:0006355">
    <property type="term" value="P:regulation of DNA-templated transcription"/>
    <property type="evidence" value="ECO:0007669"/>
    <property type="project" value="TreeGrafter"/>
</dbReference>
<evidence type="ECO:0000256" key="1">
    <source>
        <dbReference type="PROSITE-ProRule" id="PRU00117"/>
    </source>
</evidence>
<dbReference type="SMART" id="SM00322">
    <property type="entry name" value="KH"/>
    <property type="match status" value="1"/>
</dbReference>
<dbReference type="InterPro" id="IPR036612">
    <property type="entry name" value="KH_dom_type_1_sf"/>
</dbReference>
<gene>
    <name evidence="3" type="ORF">RI129_004771</name>
</gene>
<dbReference type="Proteomes" id="UP001329430">
    <property type="component" value="Chromosome 3"/>
</dbReference>
<dbReference type="EMBL" id="JAVRBK010000003">
    <property type="protein sequence ID" value="KAK5646307.1"/>
    <property type="molecule type" value="Genomic_DNA"/>
</dbReference>
<dbReference type="AlphaFoldDB" id="A0AAN7ZJM9"/>
<dbReference type="GO" id="GO:0005634">
    <property type="term" value="C:nucleus"/>
    <property type="evidence" value="ECO:0007669"/>
    <property type="project" value="TreeGrafter"/>
</dbReference>
<dbReference type="InterPro" id="IPR004088">
    <property type="entry name" value="KH_dom_type_1"/>
</dbReference>
<reference evidence="3 4" key="1">
    <citation type="journal article" date="2024" name="Insects">
        <title>An Improved Chromosome-Level Genome Assembly of the Firefly Pyrocoelia pectoralis.</title>
        <authorList>
            <person name="Fu X."/>
            <person name="Meyer-Rochow V.B."/>
            <person name="Ballantyne L."/>
            <person name="Zhu X."/>
        </authorList>
    </citation>
    <scope>NUCLEOTIDE SEQUENCE [LARGE SCALE GENOMIC DNA]</scope>
    <source>
        <strain evidence="3">XCY_ONT2</strain>
    </source>
</reference>
<dbReference type="Pfam" id="PF00013">
    <property type="entry name" value="KH_1"/>
    <property type="match status" value="1"/>
</dbReference>
<evidence type="ECO:0000259" key="2">
    <source>
        <dbReference type="SMART" id="SM00322"/>
    </source>
</evidence>
<evidence type="ECO:0000313" key="3">
    <source>
        <dbReference type="EMBL" id="KAK5646307.1"/>
    </source>
</evidence>
<proteinExistence type="predicted"/>
<dbReference type="GO" id="GO:0006307">
    <property type="term" value="P:DNA alkylation repair"/>
    <property type="evidence" value="ECO:0007669"/>
    <property type="project" value="InterPro"/>
</dbReference>
<feature type="domain" description="K Homology" evidence="2">
    <location>
        <begin position="73"/>
        <end position="139"/>
    </location>
</feature>
<dbReference type="Pfam" id="PF10469">
    <property type="entry name" value="AKAP7_NLS"/>
    <property type="match status" value="1"/>
</dbReference>
<evidence type="ECO:0000313" key="4">
    <source>
        <dbReference type="Proteomes" id="UP001329430"/>
    </source>
</evidence>
<dbReference type="SUPFAM" id="SSF54791">
    <property type="entry name" value="Eukaryotic type KH-domain (KH-domain type I)"/>
    <property type="match status" value="1"/>
</dbReference>
<protein>
    <recommendedName>
        <fullName evidence="2">K Homology domain-containing protein</fullName>
    </recommendedName>
</protein>
<dbReference type="PIRSF" id="PIRSF027019">
    <property type="entry name" value="Euk_LigT"/>
    <property type="match status" value="1"/>
</dbReference>
<dbReference type="Gene3D" id="3.30.1370.10">
    <property type="entry name" value="K Homology domain, type 1"/>
    <property type="match status" value="1"/>
</dbReference>
<keyword evidence="4" id="KW-1185">Reference proteome</keyword>
<dbReference type="PROSITE" id="PS50084">
    <property type="entry name" value="KH_TYPE_1"/>
    <property type="match status" value="1"/>
</dbReference>
<comment type="caution">
    <text evidence="3">The sequence shown here is derived from an EMBL/GenBank/DDBJ whole genome shotgun (WGS) entry which is preliminary data.</text>
</comment>
<dbReference type="InterPro" id="IPR019510">
    <property type="entry name" value="AKAP7-like_phosphoesterase"/>
</dbReference>